<dbReference type="InterPro" id="IPR007621">
    <property type="entry name" value="TPM_dom"/>
</dbReference>
<dbReference type="Proteomes" id="UP001589862">
    <property type="component" value="Unassembled WGS sequence"/>
</dbReference>
<dbReference type="EMBL" id="JBHLUB010000003">
    <property type="protein sequence ID" value="MFC0581351.1"/>
    <property type="molecule type" value="Genomic_DNA"/>
</dbReference>
<organism evidence="5 6">
    <name type="scientific">Micrococcoides hystricis</name>
    <dbReference type="NCBI Taxonomy" id="1572761"/>
    <lineage>
        <taxon>Bacteria</taxon>
        <taxon>Bacillati</taxon>
        <taxon>Actinomycetota</taxon>
        <taxon>Actinomycetes</taxon>
        <taxon>Micrococcales</taxon>
        <taxon>Micrococcaceae</taxon>
        <taxon>Micrococcoides</taxon>
    </lineage>
</organism>
<sequence>MIHSRPSYSRLRAFLAAVVLASAPIFGFASPALAEDPVSIPPGTFVIDEAGVLGEDAEDLTEQIRDLQRDEGATLFVVIVDRFSNPSNSADWAARVANMKNMGTNDSILAIAVEDRQFVFDAADNGPYQSDEQTISSRYIQPKLAQLDYLGAAEAAVEGLKDAADGSVGAGSAGSRGGSGMGGVIVMGALVVAAVVFGFMFMNRRKRGPGQLPHRTEPQQPADPYDTIPIPELRTHVGSRLVQADDAIKTAEQEIGFAEASYGAGSVEVFKNDVAAAKEHMRACFQLQSQLDDHIPDTEQEQRSWLKEIMQRTDEVIRSLQQHESDFAQLRNLEAQAPQALAQLEGITTQLRDQSQRAERTLADLDGRYSAQALANAHDSLRQGADLITFVQEKTQAARHNLDNGDQGQAAWQIHEAENASQQLKEIYTSIESLPQDLQRAAELLDAELAEATQHISEAQEYMQRTQVDPALPGRVSALEAKVNQIRQSLPSDAPVQELAELEELDHQVDQALSPLRDEHQRMQQASRELDGAIARAETYIQNANDFIRHRRGAVAHQARAKLEQAERALTAAVRLRTENPVNALDHAKNASILASQAQSIAENDYDNFHGGYGPRGGRRDSDMSAVIGGLILGQLLGGGGRSSGSSGGFFGSGGSGGSFGGGGFSGGFGGGGGSFGGGGSGGSF</sequence>
<dbReference type="Pfam" id="PF04536">
    <property type="entry name" value="TPM_phosphatase"/>
    <property type="match status" value="1"/>
</dbReference>
<keyword evidence="6" id="KW-1185">Reference proteome</keyword>
<reference evidence="5 6" key="1">
    <citation type="submission" date="2024-09" db="EMBL/GenBank/DDBJ databases">
        <authorList>
            <person name="Sun Q."/>
            <person name="Mori K."/>
        </authorList>
    </citation>
    <scope>NUCLEOTIDE SEQUENCE [LARGE SCALE GENOMIC DNA]</scope>
    <source>
        <strain evidence="5 6">NCAIM B.02604</strain>
    </source>
</reference>
<feature type="domain" description="TPM" evidence="4">
    <location>
        <begin position="46"/>
        <end position="162"/>
    </location>
</feature>
<keyword evidence="3" id="KW-0732">Signal</keyword>
<keyword evidence="2" id="KW-1133">Transmembrane helix</keyword>
<dbReference type="RefSeq" id="WP_377458038.1">
    <property type="nucleotide sequence ID" value="NZ_JBHLUB010000003.1"/>
</dbReference>
<evidence type="ECO:0000256" key="2">
    <source>
        <dbReference type="SAM" id="Phobius"/>
    </source>
</evidence>
<feature type="signal peptide" evidence="3">
    <location>
        <begin position="1"/>
        <end position="34"/>
    </location>
</feature>
<gene>
    <name evidence="5" type="ORF">ACFFFR_02955</name>
</gene>
<name>A0ABV6P898_9MICC</name>
<evidence type="ECO:0000313" key="6">
    <source>
        <dbReference type="Proteomes" id="UP001589862"/>
    </source>
</evidence>
<keyword evidence="2" id="KW-0812">Transmembrane</keyword>
<protein>
    <submittedName>
        <fullName evidence="5">TPM domain-containing protein</fullName>
    </submittedName>
</protein>
<evidence type="ECO:0000256" key="3">
    <source>
        <dbReference type="SAM" id="SignalP"/>
    </source>
</evidence>
<evidence type="ECO:0000313" key="5">
    <source>
        <dbReference type="EMBL" id="MFC0581351.1"/>
    </source>
</evidence>
<feature type="coiled-coil region" evidence="1">
    <location>
        <begin position="516"/>
        <end position="576"/>
    </location>
</feature>
<feature type="chain" id="PRO_5046279539" evidence="3">
    <location>
        <begin position="35"/>
        <end position="685"/>
    </location>
</feature>
<keyword evidence="1" id="KW-0175">Coiled coil</keyword>
<evidence type="ECO:0000256" key="1">
    <source>
        <dbReference type="SAM" id="Coils"/>
    </source>
</evidence>
<comment type="caution">
    <text evidence="5">The sequence shown here is derived from an EMBL/GenBank/DDBJ whole genome shotgun (WGS) entry which is preliminary data.</text>
</comment>
<keyword evidence="2" id="KW-0472">Membrane</keyword>
<accession>A0ABV6P898</accession>
<proteinExistence type="predicted"/>
<feature type="transmembrane region" description="Helical" evidence="2">
    <location>
        <begin position="181"/>
        <end position="202"/>
    </location>
</feature>
<dbReference type="Gene3D" id="3.10.310.50">
    <property type="match status" value="1"/>
</dbReference>
<feature type="coiled-coil region" evidence="1">
    <location>
        <begin position="330"/>
        <end position="361"/>
    </location>
</feature>
<evidence type="ECO:0000259" key="4">
    <source>
        <dbReference type="Pfam" id="PF04536"/>
    </source>
</evidence>